<accession>A0ABQ6KI34</accession>
<evidence type="ECO:0000256" key="1">
    <source>
        <dbReference type="SAM" id="MobiDB-lite"/>
    </source>
</evidence>
<dbReference type="Proteomes" id="UP001165189">
    <property type="component" value="Unassembled WGS sequence"/>
</dbReference>
<feature type="compositionally biased region" description="Polar residues" evidence="1">
    <location>
        <begin position="54"/>
        <end position="68"/>
    </location>
</feature>
<keyword evidence="3" id="KW-1185">Reference proteome</keyword>
<feature type="region of interest" description="Disordered" evidence="1">
    <location>
        <begin position="51"/>
        <end position="82"/>
    </location>
</feature>
<name>A0ABQ6KI34_ASPOZ</name>
<organism evidence="2 3">
    <name type="scientific">Aspergillus oryzae var. brunneus</name>
    <dbReference type="NCBI Taxonomy" id="332754"/>
    <lineage>
        <taxon>Eukaryota</taxon>
        <taxon>Fungi</taxon>
        <taxon>Dikarya</taxon>
        <taxon>Ascomycota</taxon>
        <taxon>Pezizomycotina</taxon>
        <taxon>Eurotiomycetes</taxon>
        <taxon>Eurotiomycetidae</taxon>
        <taxon>Eurotiales</taxon>
        <taxon>Aspergillaceae</taxon>
        <taxon>Aspergillus</taxon>
        <taxon>Aspergillus subgen. Circumdati</taxon>
    </lineage>
</organism>
<proteinExistence type="predicted"/>
<evidence type="ECO:0000313" key="3">
    <source>
        <dbReference type="Proteomes" id="UP001165189"/>
    </source>
</evidence>
<comment type="caution">
    <text evidence="2">The sequence shown here is derived from an EMBL/GenBank/DDBJ whole genome shotgun (WGS) entry which is preliminary data.</text>
</comment>
<dbReference type="EMBL" id="BSYB01000003">
    <property type="protein sequence ID" value="GMG41860.1"/>
    <property type="molecule type" value="Genomic_DNA"/>
</dbReference>
<evidence type="ECO:0000313" key="2">
    <source>
        <dbReference type="EMBL" id="GMG41860.1"/>
    </source>
</evidence>
<gene>
    <name evidence="2" type="ORF">Aory05_000102700</name>
</gene>
<sequence>MWLVPRGNESLDIPQATFPVFCCVQPDGQSTQMAILKTFFNIRALHNRRVPEGTESSYVSTPRESQQLGGMKYPDSKHDFEV</sequence>
<protein>
    <submittedName>
        <fullName evidence="2">Unnamed protein product</fullName>
    </submittedName>
</protein>
<reference evidence="2" key="1">
    <citation type="submission" date="2023-04" db="EMBL/GenBank/DDBJ databases">
        <title>Aspergillus oryzae var. brunneus NBRC 4377.</title>
        <authorList>
            <person name="Ichikawa N."/>
            <person name="Sato H."/>
            <person name="Tonouchi N."/>
        </authorList>
    </citation>
    <scope>NUCLEOTIDE SEQUENCE</scope>
    <source>
        <strain evidence="2">NBRC 4377</strain>
    </source>
</reference>